<feature type="chain" id="PRO_5046273506" evidence="2">
    <location>
        <begin position="27"/>
        <end position="350"/>
    </location>
</feature>
<sequence>MKRIKRTGIVSMFFLLAIVISGCSSTSTVIDEDEVRVRFATYVPVTSPVYKYVAEPWMERVVELTNGKVEFNTFPGEQLGKAHDMLKLTRDGVIDIGLFPANYFPEYMPITSALTGFPSLNTSSYQGTMAYNELLKSDDELIQRDFVNNRMVPLMGHVSPTYDVWAIDKEIRVPGDLRGIKIRTAGGITNEYFSHFSAVPVTISHTETYEALEKGIIDAANYSSVGVEASGTKDLLGHATFPHIGTAIHSLVVNERIWNRLPEDVQQAMKQAVEDILEESGVNYDEETIRFNELFEKEGGDIIELTGEEQQQWDEAATDFIETWIDNNDDKGVPYQEVLDHYRDLLDKVQ</sequence>
<keyword evidence="4" id="KW-1185">Reference proteome</keyword>
<dbReference type="Gene3D" id="3.40.190.170">
    <property type="entry name" value="Bacterial extracellular solute-binding protein, family 7"/>
    <property type="match status" value="1"/>
</dbReference>
<evidence type="ECO:0000313" key="4">
    <source>
        <dbReference type="Proteomes" id="UP001238088"/>
    </source>
</evidence>
<dbReference type="PANTHER" id="PTHR33376:SF15">
    <property type="entry name" value="BLL6794 PROTEIN"/>
    <property type="match status" value="1"/>
</dbReference>
<protein>
    <submittedName>
        <fullName evidence="3">TRAP-type C4-dicarboxylate transport system substrate-binding protein</fullName>
    </submittedName>
</protein>
<dbReference type="RefSeq" id="WP_307479571.1">
    <property type="nucleotide sequence ID" value="NZ_JAUSUB010000040.1"/>
</dbReference>
<gene>
    <name evidence="3" type="ORF">J2S17_005375</name>
</gene>
<feature type="signal peptide" evidence="2">
    <location>
        <begin position="1"/>
        <end position="26"/>
    </location>
</feature>
<comment type="caution">
    <text evidence="3">The sequence shown here is derived from an EMBL/GenBank/DDBJ whole genome shotgun (WGS) entry which is preliminary data.</text>
</comment>
<dbReference type="Pfam" id="PF03480">
    <property type="entry name" value="DctP"/>
    <property type="match status" value="1"/>
</dbReference>
<reference evidence="3 4" key="1">
    <citation type="submission" date="2023-07" db="EMBL/GenBank/DDBJ databases">
        <title>Genomic Encyclopedia of Type Strains, Phase IV (KMG-IV): sequencing the most valuable type-strain genomes for metagenomic binning, comparative biology and taxonomic classification.</title>
        <authorList>
            <person name="Goeker M."/>
        </authorList>
    </citation>
    <scope>NUCLEOTIDE SEQUENCE [LARGE SCALE GENOMIC DNA]</scope>
    <source>
        <strain evidence="3 4">DSM 23494</strain>
    </source>
</reference>
<name>A0ABU0AQG1_9BACI</name>
<accession>A0ABU0AQG1</accession>
<dbReference type="NCBIfam" id="NF037995">
    <property type="entry name" value="TRAP_S1"/>
    <property type="match status" value="1"/>
</dbReference>
<dbReference type="InterPro" id="IPR018389">
    <property type="entry name" value="DctP_fam"/>
</dbReference>
<evidence type="ECO:0000256" key="2">
    <source>
        <dbReference type="SAM" id="SignalP"/>
    </source>
</evidence>
<evidence type="ECO:0000256" key="1">
    <source>
        <dbReference type="ARBA" id="ARBA00022729"/>
    </source>
</evidence>
<organism evidence="3 4">
    <name type="scientific">Cytobacillus purgationiresistens</name>
    <dbReference type="NCBI Taxonomy" id="863449"/>
    <lineage>
        <taxon>Bacteria</taxon>
        <taxon>Bacillati</taxon>
        <taxon>Bacillota</taxon>
        <taxon>Bacilli</taxon>
        <taxon>Bacillales</taxon>
        <taxon>Bacillaceae</taxon>
        <taxon>Cytobacillus</taxon>
    </lineage>
</organism>
<dbReference type="EMBL" id="JAUSUB010000040">
    <property type="protein sequence ID" value="MDQ0273443.1"/>
    <property type="molecule type" value="Genomic_DNA"/>
</dbReference>
<dbReference type="PROSITE" id="PS51257">
    <property type="entry name" value="PROKAR_LIPOPROTEIN"/>
    <property type="match status" value="1"/>
</dbReference>
<evidence type="ECO:0000313" key="3">
    <source>
        <dbReference type="EMBL" id="MDQ0273443.1"/>
    </source>
</evidence>
<dbReference type="Proteomes" id="UP001238088">
    <property type="component" value="Unassembled WGS sequence"/>
</dbReference>
<keyword evidence="1 2" id="KW-0732">Signal</keyword>
<dbReference type="InterPro" id="IPR038404">
    <property type="entry name" value="TRAP_DctP_sf"/>
</dbReference>
<dbReference type="PANTHER" id="PTHR33376">
    <property type="match status" value="1"/>
</dbReference>
<proteinExistence type="predicted"/>